<evidence type="ECO:0000259" key="5">
    <source>
        <dbReference type="Pfam" id="PF04715"/>
    </source>
</evidence>
<protein>
    <recommendedName>
        <fullName evidence="1">anthranilate synthase</fullName>
        <ecNumber evidence="1">4.1.3.27</ecNumber>
    </recommendedName>
</protein>
<dbReference type="InterPro" id="IPR015890">
    <property type="entry name" value="Chorismate_C"/>
</dbReference>
<dbReference type="Pfam" id="PF04715">
    <property type="entry name" value="Anth_synt_I_N"/>
    <property type="match status" value="1"/>
</dbReference>
<keyword evidence="2" id="KW-0456">Lyase</keyword>
<dbReference type="InterPro" id="IPR006805">
    <property type="entry name" value="Anth_synth_I_N"/>
</dbReference>
<evidence type="ECO:0000313" key="7">
    <source>
        <dbReference type="Proteomes" id="UP001198163"/>
    </source>
</evidence>
<comment type="caution">
    <text evidence="6">The sequence shown here is derived from an EMBL/GenBank/DDBJ whole genome shotgun (WGS) entry which is preliminary data.</text>
</comment>
<dbReference type="PANTHER" id="PTHR11236:SF49">
    <property type="entry name" value="ANTHRANILATE SYNTHASE COMPONENT 1"/>
    <property type="match status" value="1"/>
</dbReference>
<dbReference type="SUPFAM" id="SSF56322">
    <property type="entry name" value="ADC synthase"/>
    <property type="match status" value="1"/>
</dbReference>
<evidence type="ECO:0000256" key="2">
    <source>
        <dbReference type="ARBA" id="ARBA00023239"/>
    </source>
</evidence>
<dbReference type="Proteomes" id="UP001198163">
    <property type="component" value="Unassembled WGS sequence"/>
</dbReference>
<dbReference type="GO" id="GO:0000162">
    <property type="term" value="P:L-tryptophan biosynthetic process"/>
    <property type="evidence" value="ECO:0007669"/>
    <property type="project" value="TreeGrafter"/>
</dbReference>
<feature type="domain" description="Anthranilate synthase component I N-terminal" evidence="5">
    <location>
        <begin position="19"/>
        <end position="151"/>
    </location>
</feature>
<dbReference type="InterPro" id="IPR019999">
    <property type="entry name" value="Anth_synth_I-like"/>
</dbReference>
<comment type="catalytic activity">
    <reaction evidence="3">
        <text>chorismate + L-glutamine = anthranilate + pyruvate + L-glutamate + H(+)</text>
        <dbReference type="Rhea" id="RHEA:21732"/>
        <dbReference type="ChEBI" id="CHEBI:15361"/>
        <dbReference type="ChEBI" id="CHEBI:15378"/>
        <dbReference type="ChEBI" id="CHEBI:16567"/>
        <dbReference type="ChEBI" id="CHEBI:29748"/>
        <dbReference type="ChEBI" id="CHEBI:29985"/>
        <dbReference type="ChEBI" id="CHEBI:58359"/>
        <dbReference type="EC" id="4.1.3.27"/>
    </reaction>
</comment>
<name>A0AAE3EHM0_9SPIR</name>
<sequence length="476" mass="52006">MNLKRGDAIVTSIPGERYTPFALAKKLGALAILESASFTHGRDRYSIILAREAFRIREDDSGVRFTIEGVDVPFTEGDILDAQMSVASQNVLPPDGIPLPGAGIGFLGYEFCARCDTIALSSQEDSTGIPESEFIVGHVYLVFDHFTDTIHILALNYEQHEIDLEAAVAEIKARLGDLDFSYLAPPAESSSCSVATDLGKSHDEFVSGVRSIKEDIVAGNLLQCVMSRRLVLESAESALEVYRRLRSKSPSPYLFYLDFGGYQLVGASPESLVRVRDSVASIRPIAGTRRRGKNAAEDAVLREELLADPKERAEHLMLVDLARNDLGRVCLPGTVRLTRNMEVEMFSHVMHIVSDVVGQTGNGGNGLSGKPARGIDVLRSAFPAGTVSGAPKIRAIETLSRLEREKRSFYAGAVGYIEPDGDLDFCIAIRCALKKGKFWTLQAGAGIVHASDPEREWEETNEKLMAMRSVLEGEKK</sequence>
<dbReference type="PRINTS" id="PR00095">
    <property type="entry name" value="ANTSNTHASEI"/>
</dbReference>
<evidence type="ECO:0000259" key="4">
    <source>
        <dbReference type="Pfam" id="PF00425"/>
    </source>
</evidence>
<organism evidence="6 7">
    <name type="scientific">Teretinema zuelzerae</name>
    <dbReference type="NCBI Taxonomy" id="156"/>
    <lineage>
        <taxon>Bacteria</taxon>
        <taxon>Pseudomonadati</taxon>
        <taxon>Spirochaetota</taxon>
        <taxon>Spirochaetia</taxon>
        <taxon>Spirochaetales</taxon>
        <taxon>Treponemataceae</taxon>
        <taxon>Teretinema</taxon>
    </lineage>
</organism>
<evidence type="ECO:0000256" key="3">
    <source>
        <dbReference type="ARBA" id="ARBA00047683"/>
    </source>
</evidence>
<dbReference type="PANTHER" id="PTHR11236">
    <property type="entry name" value="AMINOBENZOATE/ANTHRANILATE SYNTHASE"/>
    <property type="match status" value="1"/>
</dbReference>
<accession>A0AAE3EHM0</accession>
<dbReference type="Gene3D" id="3.60.120.10">
    <property type="entry name" value="Anthranilate synthase"/>
    <property type="match status" value="1"/>
</dbReference>
<dbReference type="EMBL" id="JAINWA010000001">
    <property type="protein sequence ID" value="MCD1653973.1"/>
    <property type="molecule type" value="Genomic_DNA"/>
</dbReference>
<dbReference type="RefSeq" id="WP_230753664.1">
    <property type="nucleotide sequence ID" value="NZ_JAINWA010000001.1"/>
</dbReference>
<keyword evidence="7" id="KW-1185">Reference proteome</keyword>
<gene>
    <name evidence="6" type="ORF">K7J14_04580</name>
</gene>
<evidence type="ECO:0000256" key="1">
    <source>
        <dbReference type="ARBA" id="ARBA00012266"/>
    </source>
</evidence>
<evidence type="ECO:0000313" key="6">
    <source>
        <dbReference type="EMBL" id="MCD1653973.1"/>
    </source>
</evidence>
<proteinExistence type="predicted"/>
<reference evidence="6" key="1">
    <citation type="submission" date="2021-08" db="EMBL/GenBank/DDBJ databases">
        <title>Comparative analyses of Brucepasteria parasyntrophica and Teretinema zuelzerae.</title>
        <authorList>
            <person name="Song Y."/>
            <person name="Brune A."/>
        </authorList>
    </citation>
    <scope>NUCLEOTIDE SEQUENCE</scope>
    <source>
        <strain evidence="6">DSM 1903</strain>
    </source>
</reference>
<dbReference type="Pfam" id="PF00425">
    <property type="entry name" value="Chorismate_bind"/>
    <property type="match status" value="1"/>
</dbReference>
<dbReference type="GO" id="GO:0004049">
    <property type="term" value="F:anthranilate synthase activity"/>
    <property type="evidence" value="ECO:0007669"/>
    <property type="project" value="UniProtKB-EC"/>
</dbReference>
<dbReference type="EC" id="4.1.3.27" evidence="1"/>
<feature type="domain" description="Chorismate-utilising enzyme C-terminal" evidence="4">
    <location>
        <begin position="202"/>
        <end position="463"/>
    </location>
</feature>
<dbReference type="AlphaFoldDB" id="A0AAE3EHM0"/>
<dbReference type="InterPro" id="IPR005801">
    <property type="entry name" value="ADC_synthase"/>
</dbReference>